<sequence>MEYATHCKRKIRNHHAWASYKPSAISDIDFFKDEEFESEKYGPKSALPDLAKINHRLVDVACLPTTTFHRDSTTQHHPPFPITAHHRRQGAPPDRLATPTPPSSYPTTTTMTTSTTTVMPSTTTPPSALEHDGRIAPS</sequence>
<feature type="compositionally biased region" description="Basic and acidic residues" evidence="1">
    <location>
        <begin position="129"/>
        <end position="138"/>
    </location>
</feature>
<accession>A0A8H4QKR1</accession>
<organism evidence="2 3">
    <name type="scientific">Agrocybe pediades</name>
    <dbReference type="NCBI Taxonomy" id="84607"/>
    <lineage>
        <taxon>Eukaryota</taxon>
        <taxon>Fungi</taxon>
        <taxon>Dikarya</taxon>
        <taxon>Basidiomycota</taxon>
        <taxon>Agaricomycotina</taxon>
        <taxon>Agaricomycetes</taxon>
        <taxon>Agaricomycetidae</taxon>
        <taxon>Agaricales</taxon>
        <taxon>Agaricineae</taxon>
        <taxon>Strophariaceae</taxon>
        <taxon>Agrocybe</taxon>
    </lineage>
</organism>
<evidence type="ECO:0000256" key="1">
    <source>
        <dbReference type="SAM" id="MobiDB-lite"/>
    </source>
</evidence>
<feature type="region of interest" description="Disordered" evidence="1">
    <location>
        <begin position="69"/>
        <end position="138"/>
    </location>
</feature>
<keyword evidence="3" id="KW-1185">Reference proteome</keyword>
<feature type="compositionally biased region" description="Low complexity" evidence="1">
    <location>
        <begin position="105"/>
        <end position="127"/>
    </location>
</feature>
<gene>
    <name evidence="2" type="ORF">D9613_011785</name>
</gene>
<evidence type="ECO:0000313" key="2">
    <source>
        <dbReference type="EMBL" id="KAF4612728.1"/>
    </source>
</evidence>
<dbReference type="AlphaFoldDB" id="A0A8H4QKR1"/>
<reference evidence="2 3" key="1">
    <citation type="submission" date="2019-12" db="EMBL/GenBank/DDBJ databases">
        <authorList>
            <person name="Floudas D."/>
            <person name="Bentzer J."/>
            <person name="Ahren D."/>
            <person name="Johansson T."/>
            <person name="Persson P."/>
            <person name="Tunlid A."/>
        </authorList>
    </citation>
    <scope>NUCLEOTIDE SEQUENCE [LARGE SCALE GENOMIC DNA]</scope>
    <source>
        <strain evidence="2 3">CBS 102.39</strain>
    </source>
</reference>
<dbReference type="Proteomes" id="UP000521872">
    <property type="component" value="Unassembled WGS sequence"/>
</dbReference>
<comment type="caution">
    <text evidence="2">The sequence shown here is derived from an EMBL/GenBank/DDBJ whole genome shotgun (WGS) entry which is preliminary data.</text>
</comment>
<protein>
    <submittedName>
        <fullName evidence="2">Uncharacterized protein</fullName>
    </submittedName>
</protein>
<evidence type="ECO:0000313" key="3">
    <source>
        <dbReference type="Proteomes" id="UP000521872"/>
    </source>
</evidence>
<dbReference type="EMBL" id="JAACJL010000047">
    <property type="protein sequence ID" value="KAF4612728.1"/>
    <property type="molecule type" value="Genomic_DNA"/>
</dbReference>
<proteinExistence type="predicted"/>
<name>A0A8H4QKR1_9AGAR</name>